<proteinExistence type="predicted"/>
<evidence type="ECO:0000313" key="3">
    <source>
        <dbReference type="EMBL" id="PXF63271.1"/>
    </source>
</evidence>
<gene>
    <name evidence="3" type="ORF">DL796_07455</name>
</gene>
<accession>A0A318D2T0</accession>
<evidence type="ECO:0000256" key="2">
    <source>
        <dbReference type="SAM" id="SignalP"/>
    </source>
</evidence>
<dbReference type="EMBL" id="QICH01000002">
    <property type="protein sequence ID" value="PXF63271.1"/>
    <property type="molecule type" value="Genomic_DNA"/>
</dbReference>
<dbReference type="AlphaFoldDB" id="A0A318D2T0"/>
<evidence type="ECO:0008006" key="5">
    <source>
        <dbReference type="Google" id="ProtNLM"/>
    </source>
</evidence>
<protein>
    <recommendedName>
        <fullName evidence="5">DUF4174 domain-containing protein</fullName>
    </recommendedName>
</protein>
<evidence type="ECO:0000256" key="1">
    <source>
        <dbReference type="SAM" id="MobiDB-lite"/>
    </source>
</evidence>
<feature type="signal peptide" evidence="2">
    <location>
        <begin position="1"/>
        <end position="25"/>
    </location>
</feature>
<sequence length="137" mass="15709">MFKKTVIKTAIFFSFISILSMPLMAAQLQVLEPEKQATKLVLIKDTDKKGASESLKLKKQIERQLNVKLKLETNMSRKGITRFMADREITVNEQNSFLSSLAPEQKDRVIFVYGQPSNFDKSKFKSKMKTKSTKSLK</sequence>
<dbReference type="RefSeq" id="WP_110201074.1">
    <property type="nucleotide sequence ID" value="NZ_QICH01000002.1"/>
</dbReference>
<reference evidence="3 4" key="1">
    <citation type="submission" date="2018-05" db="EMBL/GenBank/DDBJ databases">
        <title>Kangiella spongicola genome sequence.</title>
        <authorList>
            <person name="Maclea K.S."/>
            <person name="Goen A.E."/>
            <person name="Kelley C."/>
            <person name="Underriner A."/>
            <person name="Silverwood T."/>
            <person name="Trachtenberg A.M."/>
        </authorList>
    </citation>
    <scope>NUCLEOTIDE SEQUENCE [LARGE SCALE GENOMIC DNA]</scope>
    <source>
        <strain evidence="3 4">ATCC BAA-2076</strain>
    </source>
</reference>
<dbReference type="Proteomes" id="UP000247689">
    <property type="component" value="Unassembled WGS sequence"/>
</dbReference>
<name>A0A318D2T0_9GAMM</name>
<evidence type="ECO:0000313" key="4">
    <source>
        <dbReference type="Proteomes" id="UP000247689"/>
    </source>
</evidence>
<feature type="chain" id="PRO_5016238307" description="DUF4174 domain-containing protein" evidence="2">
    <location>
        <begin position="26"/>
        <end position="137"/>
    </location>
</feature>
<comment type="caution">
    <text evidence="3">The sequence shown here is derived from an EMBL/GenBank/DDBJ whole genome shotgun (WGS) entry which is preliminary data.</text>
</comment>
<feature type="compositionally biased region" description="Basic residues" evidence="1">
    <location>
        <begin position="124"/>
        <end position="137"/>
    </location>
</feature>
<feature type="region of interest" description="Disordered" evidence="1">
    <location>
        <begin position="118"/>
        <end position="137"/>
    </location>
</feature>
<organism evidence="3 4">
    <name type="scientific">Kangiella spongicola</name>
    <dbReference type="NCBI Taxonomy" id="796379"/>
    <lineage>
        <taxon>Bacteria</taxon>
        <taxon>Pseudomonadati</taxon>
        <taxon>Pseudomonadota</taxon>
        <taxon>Gammaproteobacteria</taxon>
        <taxon>Kangiellales</taxon>
        <taxon>Kangiellaceae</taxon>
        <taxon>Kangiella</taxon>
    </lineage>
</organism>
<keyword evidence="4" id="KW-1185">Reference proteome</keyword>
<keyword evidence="2" id="KW-0732">Signal</keyword>